<evidence type="ECO:0000256" key="10">
    <source>
        <dbReference type="ARBA" id="ARBA00048523"/>
    </source>
</evidence>
<dbReference type="Pfam" id="PF00702">
    <property type="entry name" value="Hydrolase"/>
    <property type="match status" value="1"/>
</dbReference>
<name>A0A6M2BBW7_9GAMM</name>
<keyword evidence="5" id="KW-0479">Metal-binding</keyword>
<evidence type="ECO:0000256" key="5">
    <source>
        <dbReference type="ARBA" id="ARBA00022723"/>
    </source>
</evidence>
<evidence type="ECO:0000256" key="3">
    <source>
        <dbReference type="ARBA" id="ARBA00012640"/>
    </source>
</evidence>
<dbReference type="GO" id="GO:0005737">
    <property type="term" value="C:cytoplasm"/>
    <property type="evidence" value="ECO:0007669"/>
    <property type="project" value="TreeGrafter"/>
</dbReference>
<keyword evidence="6 11" id="KW-0378">Hydrolase</keyword>
<reference evidence="11 12" key="1">
    <citation type="submission" date="2020-03" db="EMBL/GenBank/DDBJ databases">
        <title>Rahnella aceri sp. nov., isoated from traditional Jeju Makgeolli.</title>
        <authorList>
            <person name="Kim I.S."/>
            <person name="Jeon D."/>
        </authorList>
    </citation>
    <scope>NUCLEOTIDE SEQUENCE [LARGE SCALE GENOMIC DNA]</scope>
    <source>
        <strain evidence="11 12">Lac-M11</strain>
    </source>
</reference>
<dbReference type="PANTHER" id="PTHR43344:SF2">
    <property type="entry name" value="PHOSPHOSERINE PHOSPHATASE"/>
    <property type="match status" value="1"/>
</dbReference>
<proteinExistence type="predicted"/>
<keyword evidence="7" id="KW-0460">Magnesium</keyword>
<protein>
    <recommendedName>
        <fullName evidence="3">phosphoserine phosphatase</fullName>
        <ecNumber evidence="3">3.1.3.3</ecNumber>
    </recommendedName>
</protein>
<keyword evidence="12" id="KW-1185">Reference proteome</keyword>
<dbReference type="Proteomes" id="UP000476696">
    <property type="component" value="Unassembled WGS sequence"/>
</dbReference>
<evidence type="ECO:0000313" key="12">
    <source>
        <dbReference type="Proteomes" id="UP000476696"/>
    </source>
</evidence>
<evidence type="ECO:0000256" key="4">
    <source>
        <dbReference type="ARBA" id="ARBA00022605"/>
    </source>
</evidence>
<organism evidence="11 12">
    <name type="scientific">Rahnella contaminans</name>
    <dbReference type="NCBI Taxonomy" id="2703882"/>
    <lineage>
        <taxon>Bacteria</taxon>
        <taxon>Pseudomonadati</taxon>
        <taxon>Pseudomonadota</taxon>
        <taxon>Gammaproteobacteria</taxon>
        <taxon>Enterobacterales</taxon>
        <taxon>Yersiniaceae</taxon>
        <taxon>Rahnella</taxon>
    </lineage>
</organism>
<dbReference type="PANTHER" id="PTHR43344">
    <property type="entry name" value="PHOSPHOSERINE PHOSPHATASE"/>
    <property type="match status" value="1"/>
</dbReference>
<evidence type="ECO:0000256" key="8">
    <source>
        <dbReference type="ARBA" id="ARBA00023299"/>
    </source>
</evidence>
<evidence type="ECO:0000256" key="7">
    <source>
        <dbReference type="ARBA" id="ARBA00022842"/>
    </source>
</evidence>
<keyword evidence="4" id="KW-0028">Amino-acid biosynthesis</keyword>
<dbReference type="Gene3D" id="3.40.50.1000">
    <property type="entry name" value="HAD superfamily/HAD-like"/>
    <property type="match status" value="1"/>
</dbReference>
<keyword evidence="8" id="KW-0718">Serine biosynthesis</keyword>
<dbReference type="InterPro" id="IPR023214">
    <property type="entry name" value="HAD_sf"/>
</dbReference>
<dbReference type="EMBL" id="JAADJS010000010">
    <property type="protein sequence ID" value="NGX90033.1"/>
    <property type="molecule type" value="Genomic_DNA"/>
</dbReference>
<dbReference type="EC" id="3.1.3.3" evidence="3"/>
<dbReference type="InterPro" id="IPR050582">
    <property type="entry name" value="HAD-like_SerB"/>
</dbReference>
<dbReference type="InterPro" id="IPR036412">
    <property type="entry name" value="HAD-like_sf"/>
</dbReference>
<comment type="catalytic activity">
    <reaction evidence="9">
        <text>O-phospho-L-serine + H2O = L-serine + phosphate</text>
        <dbReference type="Rhea" id="RHEA:21208"/>
        <dbReference type="ChEBI" id="CHEBI:15377"/>
        <dbReference type="ChEBI" id="CHEBI:33384"/>
        <dbReference type="ChEBI" id="CHEBI:43474"/>
        <dbReference type="ChEBI" id="CHEBI:57524"/>
        <dbReference type="EC" id="3.1.3.3"/>
    </reaction>
</comment>
<gene>
    <name evidence="11" type="ORF">GW579_23435</name>
</gene>
<sequence length="229" mass="26020">MKICFFDMEGTLLEKNISLDNGKVAPSAWTALAKEISEECFIEEEVTKDMWLDKKYFSYTEWMKDTVRIHIKYGMNKQHLDKIINGARMHDGAIELFDFLRDSNVVTALISGGFKQLADLTQRTLKIDHAYSACEYFFDKEGDVEHFNLLPTDEIGKLVFMSHLADEYGVNLQDCIFVGDGKNDVHLAKKVGTSIAFNAQKELIDASTFSVKQNTPDLASIIPIIRSKF</sequence>
<evidence type="ECO:0000256" key="1">
    <source>
        <dbReference type="ARBA" id="ARBA00001946"/>
    </source>
</evidence>
<accession>A0A6M2BBW7</accession>
<evidence type="ECO:0000256" key="6">
    <source>
        <dbReference type="ARBA" id="ARBA00022801"/>
    </source>
</evidence>
<comment type="pathway">
    <text evidence="2">Amino-acid biosynthesis; L-serine biosynthesis; L-serine from 3-phospho-D-glycerate: step 3/3.</text>
</comment>
<comment type="catalytic activity">
    <reaction evidence="10">
        <text>O-phospho-D-serine + H2O = D-serine + phosphate</text>
        <dbReference type="Rhea" id="RHEA:24873"/>
        <dbReference type="ChEBI" id="CHEBI:15377"/>
        <dbReference type="ChEBI" id="CHEBI:35247"/>
        <dbReference type="ChEBI" id="CHEBI:43474"/>
        <dbReference type="ChEBI" id="CHEBI:58680"/>
        <dbReference type="EC" id="3.1.3.3"/>
    </reaction>
</comment>
<evidence type="ECO:0000313" key="11">
    <source>
        <dbReference type="EMBL" id="NGX90033.1"/>
    </source>
</evidence>
<dbReference type="AlphaFoldDB" id="A0A6M2BBW7"/>
<dbReference type="GO" id="GO:0000287">
    <property type="term" value="F:magnesium ion binding"/>
    <property type="evidence" value="ECO:0007669"/>
    <property type="project" value="TreeGrafter"/>
</dbReference>
<dbReference type="SUPFAM" id="SSF56784">
    <property type="entry name" value="HAD-like"/>
    <property type="match status" value="1"/>
</dbReference>
<comment type="caution">
    <text evidence="11">The sequence shown here is derived from an EMBL/GenBank/DDBJ whole genome shotgun (WGS) entry which is preliminary data.</text>
</comment>
<dbReference type="GO" id="GO:0036424">
    <property type="term" value="F:L-phosphoserine phosphatase activity"/>
    <property type="evidence" value="ECO:0007669"/>
    <property type="project" value="TreeGrafter"/>
</dbReference>
<dbReference type="RefSeq" id="WP_165062202.1">
    <property type="nucleotide sequence ID" value="NZ_JAADJS010000010.1"/>
</dbReference>
<evidence type="ECO:0000256" key="2">
    <source>
        <dbReference type="ARBA" id="ARBA00005135"/>
    </source>
</evidence>
<evidence type="ECO:0000256" key="9">
    <source>
        <dbReference type="ARBA" id="ARBA00048138"/>
    </source>
</evidence>
<dbReference type="GO" id="GO:0006564">
    <property type="term" value="P:L-serine biosynthetic process"/>
    <property type="evidence" value="ECO:0007669"/>
    <property type="project" value="UniProtKB-KW"/>
</dbReference>
<comment type="cofactor">
    <cofactor evidence="1">
        <name>Mg(2+)</name>
        <dbReference type="ChEBI" id="CHEBI:18420"/>
    </cofactor>
</comment>